<dbReference type="EMBL" id="AP018558">
    <property type="protein sequence ID" value="BBD76443.1"/>
    <property type="molecule type" value="Genomic_DNA"/>
</dbReference>
<organism evidence="2 3">
    <name type="scientific">Hydrogenophilus thermoluteolus</name>
    <name type="common">Pseudomonas hydrogenothermophila</name>
    <dbReference type="NCBI Taxonomy" id="297"/>
    <lineage>
        <taxon>Bacteria</taxon>
        <taxon>Pseudomonadati</taxon>
        <taxon>Pseudomonadota</taxon>
        <taxon>Hydrogenophilia</taxon>
        <taxon>Hydrogenophilales</taxon>
        <taxon>Hydrogenophilaceae</taxon>
        <taxon>Hydrogenophilus</taxon>
    </lineage>
</organism>
<gene>
    <name evidence="2" type="ORF">HPTL_0173</name>
</gene>
<dbReference type="RefSeq" id="WP_119334284.1">
    <property type="nucleotide sequence ID" value="NZ_AP018558.1"/>
</dbReference>
<proteinExistence type="predicted"/>
<reference evidence="2 3" key="1">
    <citation type="submission" date="2018-04" db="EMBL/GenBank/DDBJ databases">
        <title>Complete genome sequence of Hydrogenophilus thermoluteolus TH-1.</title>
        <authorList>
            <person name="Arai H."/>
        </authorList>
    </citation>
    <scope>NUCLEOTIDE SEQUENCE [LARGE SCALE GENOMIC DNA]</scope>
    <source>
        <strain evidence="2 3">TH-1</strain>
    </source>
</reference>
<sequence length="142" mass="15511">MSTYPRSQIRIRTRVWRARLALCVLGSLSGTLSAQTAAPALPPAEWLGRLFFTPEERFAIEQARSHADRTTKPANPAPLPRLDGIVLAPRERRGAWIGGRFVADGSELGGWRLNVYRNGIVLTNAQGESYPVPVGAQLPIAP</sequence>
<dbReference type="OrthoDB" id="9181795at2"/>
<evidence type="ECO:0000313" key="2">
    <source>
        <dbReference type="EMBL" id="BBD76443.1"/>
    </source>
</evidence>
<protein>
    <submittedName>
        <fullName evidence="2">Uncharacterized protein</fullName>
    </submittedName>
</protein>
<dbReference type="KEGG" id="htl:HPTL_0173"/>
<dbReference type="AlphaFoldDB" id="A0A2Z6DVK8"/>
<accession>A0A2Z6DVK8</accession>
<name>A0A2Z6DVK8_HYDTE</name>
<evidence type="ECO:0000256" key="1">
    <source>
        <dbReference type="SAM" id="SignalP"/>
    </source>
</evidence>
<keyword evidence="1" id="KW-0732">Signal</keyword>
<feature type="chain" id="PRO_5016403741" evidence="1">
    <location>
        <begin position="35"/>
        <end position="142"/>
    </location>
</feature>
<keyword evidence="3" id="KW-1185">Reference proteome</keyword>
<dbReference type="Proteomes" id="UP000262004">
    <property type="component" value="Chromosome"/>
</dbReference>
<evidence type="ECO:0000313" key="3">
    <source>
        <dbReference type="Proteomes" id="UP000262004"/>
    </source>
</evidence>
<feature type="signal peptide" evidence="1">
    <location>
        <begin position="1"/>
        <end position="34"/>
    </location>
</feature>